<dbReference type="RefSeq" id="XP_027618147.1">
    <property type="nucleotide sequence ID" value="XM_027762346.1"/>
</dbReference>
<sequence length="72" mass="8400">MCEHEIVGDYHRGCQHFHGRYYTGERTDCNSEKCKTSQAHKHLPTQRCNCPAVVTDRHRVQNMIHAPHPDCQ</sequence>
<dbReference type="AlphaFoldDB" id="A0A401GYK0"/>
<reference evidence="1 2" key="1">
    <citation type="journal article" date="2018" name="Sci. Rep.">
        <title>Genome sequence of the cauliflower mushroom Sparassis crispa (Hanabiratake) and its association with beneficial usage.</title>
        <authorList>
            <person name="Kiyama R."/>
            <person name="Furutani Y."/>
            <person name="Kawaguchi K."/>
            <person name="Nakanishi T."/>
        </authorList>
    </citation>
    <scope>NUCLEOTIDE SEQUENCE [LARGE SCALE GENOMIC DNA]</scope>
</reference>
<comment type="caution">
    <text evidence="1">The sequence shown here is derived from an EMBL/GenBank/DDBJ whole genome shotgun (WGS) entry which is preliminary data.</text>
</comment>
<organism evidence="1 2">
    <name type="scientific">Sparassis crispa</name>
    <dbReference type="NCBI Taxonomy" id="139825"/>
    <lineage>
        <taxon>Eukaryota</taxon>
        <taxon>Fungi</taxon>
        <taxon>Dikarya</taxon>
        <taxon>Basidiomycota</taxon>
        <taxon>Agaricomycotina</taxon>
        <taxon>Agaricomycetes</taxon>
        <taxon>Polyporales</taxon>
        <taxon>Sparassidaceae</taxon>
        <taxon>Sparassis</taxon>
    </lineage>
</organism>
<accession>A0A401GYK0</accession>
<evidence type="ECO:0000313" key="1">
    <source>
        <dbReference type="EMBL" id="GBE87234.1"/>
    </source>
</evidence>
<dbReference type="OrthoDB" id="3197992at2759"/>
<evidence type="ECO:0000313" key="2">
    <source>
        <dbReference type="Proteomes" id="UP000287166"/>
    </source>
</evidence>
<name>A0A401GYK0_9APHY</name>
<gene>
    <name evidence="1" type="ORF">SCP_1004810</name>
</gene>
<dbReference type="GeneID" id="38784151"/>
<dbReference type="EMBL" id="BFAD01000010">
    <property type="protein sequence ID" value="GBE87234.1"/>
    <property type="molecule type" value="Genomic_DNA"/>
</dbReference>
<proteinExistence type="predicted"/>
<dbReference type="Proteomes" id="UP000287166">
    <property type="component" value="Unassembled WGS sequence"/>
</dbReference>
<keyword evidence="2" id="KW-1185">Reference proteome</keyword>
<protein>
    <submittedName>
        <fullName evidence="1">Uncharacterized protein</fullName>
    </submittedName>
</protein>
<dbReference type="InParanoid" id="A0A401GYK0"/>